<accession>C0E0A5</accession>
<protein>
    <submittedName>
        <fullName evidence="1">Uncharacterized protein</fullName>
    </submittedName>
</protein>
<evidence type="ECO:0000313" key="1">
    <source>
        <dbReference type="EMBL" id="EEG27996.1"/>
    </source>
</evidence>
<dbReference type="EMBL" id="ACEB01000004">
    <property type="protein sequence ID" value="EEG27996.1"/>
    <property type="molecule type" value="Genomic_DNA"/>
</dbReference>
<comment type="caution">
    <text evidence="1">The sequence shown here is derived from an EMBL/GenBank/DDBJ whole genome shotgun (WGS) entry which is preliminary data.</text>
</comment>
<sequence>MGWLVEHYFCITLIVRMVVGWESLQGVDKIRHIFRWAMDHSTTYQIMLIPLLNRFCHSSRGFPVLLLKGVLHPNPT</sequence>
<organism evidence="1 2">
    <name type="scientific">Corynebacterium matruchotii ATCC 33806</name>
    <dbReference type="NCBI Taxonomy" id="566549"/>
    <lineage>
        <taxon>Bacteria</taxon>
        <taxon>Bacillati</taxon>
        <taxon>Actinomycetota</taxon>
        <taxon>Actinomycetes</taxon>
        <taxon>Mycobacteriales</taxon>
        <taxon>Corynebacteriaceae</taxon>
        <taxon>Corynebacterium</taxon>
    </lineage>
</organism>
<name>C0E0A5_9CORY</name>
<evidence type="ECO:0000313" key="2">
    <source>
        <dbReference type="Proteomes" id="UP000006247"/>
    </source>
</evidence>
<dbReference type="AlphaFoldDB" id="C0E0A5"/>
<dbReference type="HOGENOM" id="CLU_2648357_0_0_11"/>
<proteinExistence type="predicted"/>
<gene>
    <name evidence="1" type="ORF">CORMATOL_00405</name>
</gene>
<reference evidence="1 2" key="1">
    <citation type="submission" date="2009-01" db="EMBL/GenBank/DDBJ databases">
        <authorList>
            <person name="Fulton L."/>
            <person name="Clifton S."/>
            <person name="Chinwalla A.T."/>
            <person name="Mitreva M."/>
            <person name="Sodergren E."/>
            <person name="Weinstock G."/>
            <person name="Clifton S."/>
            <person name="Dooling D.J."/>
            <person name="Fulton B."/>
            <person name="Minx P."/>
            <person name="Pepin K.H."/>
            <person name="Johnson M."/>
            <person name="Bhonagiri V."/>
            <person name="Nash W.E."/>
            <person name="Mardis E.R."/>
            <person name="Wilson R.K."/>
        </authorList>
    </citation>
    <scope>NUCLEOTIDE SEQUENCE [LARGE SCALE GENOMIC DNA]</scope>
    <source>
        <strain evidence="1 2">ATCC 33806</strain>
    </source>
</reference>
<dbReference type="Proteomes" id="UP000006247">
    <property type="component" value="Unassembled WGS sequence"/>
</dbReference>